<gene>
    <name evidence="1" type="ORF">UFOVP61_34</name>
</gene>
<sequence length="149" mass="16660">MPPETPYFGPRLRRACADIQALKDLIADRGQPAVERALDVHRTTILRWLQGTVKINQAKAAHVRMLMGHLPGTDGKWEGWRFWEGKLCCANGESYTAEEIARYRYLEGMLYSANMRAAQAERELAEALGRATSANDFDAKPLALVAKSV</sequence>
<dbReference type="EMBL" id="LR796184">
    <property type="protein sequence ID" value="CAB4124761.1"/>
    <property type="molecule type" value="Genomic_DNA"/>
</dbReference>
<evidence type="ECO:0000313" key="1">
    <source>
        <dbReference type="EMBL" id="CAB4124761.1"/>
    </source>
</evidence>
<reference evidence="1" key="1">
    <citation type="submission" date="2020-04" db="EMBL/GenBank/DDBJ databases">
        <authorList>
            <person name="Chiriac C."/>
            <person name="Salcher M."/>
            <person name="Ghai R."/>
            <person name="Kavagutti S V."/>
        </authorList>
    </citation>
    <scope>NUCLEOTIDE SEQUENCE</scope>
</reference>
<organism evidence="1">
    <name type="scientific">uncultured Caudovirales phage</name>
    <dbReference type="NCBI Taxonomy" id="2100421"/>
    <lineage>
        <taxon>Viruses</taxon>
        <taxon>Duplodnaviria</taxon>
        <taxon>Heunggongvirae</taxon>
        <taxon>Uroviricota</taxon>
        <taxon>Caudoviricetes</taxon>
        <taxon>Peduoviridae</taxon>
        <taxon>Maltschvirus</taxon>
        <taxon>Maltschvirus maltsch</taxon>
    </lineage>
</organism>
<name>A0A6J5KS70_9CAUD</name>
<accession>A0A6J5KS70</accession>
<proteinExistence type="predicted"/>
<protein>
    <submittedName>
        <fullName evidence="1">Uncharacterized protein</fullName>
    </submittedName>
</protein>